<dbReference type="KEGG" id="ctes:O987_25850"/>
<sequence length="531" mass="58767">MPEPSKHVSRRQLLSMIGKVAGGSAMYQAMSSLGYAAESHYNGPVKLGNARPGASVLVLGAGLAGMVAAHELRAAGYKVQLLEYQSRAGGRCWTLRGGDEFSELDGTRQTVGFAKGNYFNPGPWRVPYHHHAMLDYYKRFGIKLEAFNQVNYNAYLHNSKALAGKPQRFRHVQTDVYGHVAELLAKATNQGALDQSVSQEDKERLLESLKAWGVLDKEYRYRASNAVSDFRGYDIDPGGGLMALAKPSTPMGLHELLESNLWRQMGVGNIYEFHSAIFQPEGGMDMLAQAMARDLGSAIRYNAKVTRIAQNDKGVTVDYVDTLKPGATLQARADWCVCTIPLSILSQIEVQAGSAMQNAIAAVPYGSSMKVGLEFKRRFWEEDERIYGGISYTDLPIQQISYPSTGYMGRGPAVLLGAYSFENSNSYRFSSLKPAERVRLALEYGAQIHPQYKQEFLNGVSVAWHRMPWINGCFGNWTDAMREQHYKDLTQVDGRLVLAGEHVSYIPAWQEGAVLSSLDAIQRLHAKASSL</sequence>
<dbReference type="AlphaFoldDB" id="A0A076PZH3"/>
<dbReference type="Proteomes" id="UP000028782">
    <property type="component" value="Chromosome"/>
</dbReference>
<evidence type="ECO:0000313" key="8">
    <source>
        <dbReference type="EMBL" id="AIJ49240.1"/>
    </source>
</evidence>
<proteinExistence type="inferred from homology"/>
<dbReference type="SUPFAM" id="SSF51905">
    <property type="entry name" value="FAD/NAD(P)-binding domain"/>
    <property type="match status" value="1"/>
</dbReference>
<feature type="domain" description="Amine oxidase" evidence="7">
    <location>
        <begin position="63"/>
        <end position="520"/>
    </location>
</feature>
<dbReference type="RefSeq" id="WP_043375428.1">
    <property type="nucleotide sequence ID" value="NZ_CP006704.1"/>
</dbReference>
<keyword evidence="5" id="KW-0073">Auxin biosynthesis</keyword>
<evidence type="ECO:0000256" key="4">
    <source>
        <dbReference type="ARBA" id="ARBA00017871"/>
    </source>
</evidence>
<dbReference type="HOGENOM" id="CLU_004498_8_3_4"/>
<dbReference type="SUPFAM" id="SSF54373">
    <property type="entry name" value="FAD-linked reductases, C-terminal domain"/>
    <property type="match status" value="1"/>
</dbReference>
<dbReference type="EC" id="1.13.12.3" evidence="3"/>
<organism evidence="8 9">
    <name type="scientific">Comamonas testosteroni TK102</name>
    <dbReference type="NCBI Taxonomy" id="1392005"/>
    <lineage>
        <taxon>Bacteria</taxon>
        <taxon>Pseudomonadati</taxon>
        <taxon>Pseudomonadota</taxon>
        <taxon>Betaproteobacteria</taxon>
        <taxon>Burkholderiales</taxon>
        <taxon>Comamonadaceae</taxon>
        <taxon>Comamonas</taxon>
    </lineage>
</organism>
<evidence type="ECO:0000256" key="5">
    <source>
        <dbReference type="ARBA" id="ARBA00023070"/>
    </source>
</evidence>
<evidence type="ECO:0000259" key="7">
    <source>
        <dbReference type="Pfam" id="PF01593"/>
    </source>
</evidence>
<dbReference type="InterPro" id="IPR050281">
    <property type="entry name" value="Flavin_monoamine_oxidase"/>
</dbReference>
<dbReference type="PANTHER" id="PTHR10742">
    <property type="entry name" value="FLAVIN MONOAMINE OXIDASE"/>
    <property type="match status" value="1"/>
</dbReference>
<comment type="similarity">
    <text evidence="2">Belongs to the tryptophan 2-monooxygenase family.</text>
</comment>
<dbReference type="InterPro" id="IPR036188">
    <property type="entry name" value="FAD/NAD-bd_sf"/>
</dbReference>
<reference evidence="8 9" key="1">
    <citation type="journal article" date="2014" name="Genome Announc.">
        <title>Complete Genome Sequence of Polychlorinated Biphenyl Degrader Comamonas testosteroni TK102 (NBRC 109938).</title>
        <authorList>
            <person name="Fukuda K."/>
            <person name="Hosoyama A."/>
            <person name="Tsuchikane K."/>
            <person name="Ohji S."/>
            <person name="Yamazoe A."/>
            <person name="Fujita N."/>
            <person name="Shintani M."/>
            <person name="Kimbara K."/>
        </authorList>
    </citation>
    <scope>NUCLEOTIDE SEQUENCE [LARGE SCALE GENOMIC DNA]</scope>
    <source>
        <strain evidence="8">TK102</strain>
    </source>
</reference>
<evidence type="ECO:0000256" key="2">
    <source>
        <dbReference type="ARBA" id="ARBA00005833"/>
    </source>
</evidence>
<dbReference type="Gene3D" id="3.90.660.10">
    <property type="match status" value="1"/>
</dbReference>
<dbReference type="GO" id="GO:0009063">
    <property type="term" value="P:amino acid catabolic process"/>
    <property type="evidence" value="ECO:0007669"/>
    <property type="project" value="TreeGrafter"/>
</dbReference>
<dbReference type="PROSITE" id="PS51318">
    <property type="entry name" value="TAT"/>
    <property type="match status" value="1"/>
</dbReference>
<accession>A0A076PZH3</accession>
<dbReference type="InterPro" id="IPR002937">
    <property type="entry name" value="Amino_oxidase"/>
</dbReference>
<dbReference type="GO" id="GO:0050361">
    <property type="term" value="F:tryptophan 2-monooxygenase activity"/>
    <property type="evidence" value="ECO:0007669"/>
    <property type="project" value="UniProtKB-EC"/>
</dbReference>
<evidence type="ECO:0000256" key="1">
    <source>
        <dbReference type="ARBA" id="ARBA00004814"/>
    </source>
</evidence>
<dbReference type="EMBL" id="CP006704">
    <property type="protein sequence ID" value="AIJ49240.1"/>
    <property type="molecule type" value="Genomic_DNA"/>
</dbReference>
<comment type="pathway">
    <text evidence="1">Plant hormone metabolism; auxin biosynthesis.</text>
</comment>
<evidence type="ECO:0000256" key="3">
    <source>
        <dbReference type="ARBA" id="ARBA00012535"/>
    </source>
</evidence>
<evidence type="ECO:0000256" key="6">
    <source>
        <dbReference type="ARBA" id="ARBA00047321"/>
    </source>
</evidence>
<gene>
    <name evidence="8" type="ORF">O987_25850</name>
</gene>
<dbReference type="GO" id="GO:0009851">
    <property type="term" value="P:auxin biosynthetic process"/>
    <property type="evidence" value="ECO:0007669"/>
    <property type="project" value="UniProtKB-KW"/>
</dbReference>
<dbReference type="Pfam" id="PF01593">
    <property type="entry name" value="Amino_oxidase"/>
    <property type="match status" value="1"/>
</dbReference>
<protein>
    <recommendedName>
        <fullName evidence="4">Tryptophan 2-monooxygenase</fullName>
        <ecNumber evidence="3">1.13.12.3</ecNumber>
    </recommendedName>
</protein>
<dbReference type="PANTHER" id="PTHR10742:SF342">
    <property type="entry name" value="AMINE OXIDASE"/>
    <property type="match status" value="1"/>
</dbReference>
<name>A0A076PZH3_COMTE</name>
<evidence type="ECO:0000313" key="9">
    <source>
        <dbReference type="Proteomes" id="UP000028782"/>
    </source>
</evidence>
<dbReference type="Gene3D" id="3.50.50.60">
    <property type="entry name" value="FAD/NAD(P)-binding domain"/>
    <property type="match status" value="1"/>
</dbReference>
<dbReference type="Gene3D" id="1.20.1440.240">
    <property type="match status" value="1"/>
</dbReference>
<dbReference type="GO" id="GO:0001716">
    <property type="term" value="F:L-amino-acid oxidase activity"/>
    <property type="evidence" value="ECO:0007669"/>
    <property type="project" value="TreeGrafter"/>
</dbReference>
<comment type="catalytic activity">
    <reaction evidence="6">
        <text>L-tryptophan + O2 = indole-3-acetamide + CO2 + H2O</text>
        <dbReference type="Rhea" id="RHEA:16165"/>
        <dbReference type="ChEBI" id="CHEBI:15377"/>
        <dbReference type="ChEBI" id="CHEBI:15379"/>
        <dbReference type="ChEBI" id="CHEBI:16031"/>
        <dbReference type="ChEBI" id="CHEBI:16526"/>
        <dbReference type="ChEBI" id="CHEBI:57912"/>
        <dbReference type="EC" id="1.13.12.3"/>
    </reaction>
</comment>
<dbReference type="InterPro" id="IPR006311">
    <property type="entry name" value="TAT_signal"/>
</dbReference>